<dbReference type="PANTHER" id="PTHR46599">
    <property type="entry name" value="PIGGYBAC TRANSPOSABLE ELEMENT-DERIVED PROTEIN 4"/>
    <property type="match status" value="1"/>
</dbReference>
<sequence>MSQKVQILRSLVEQRLTAAAEEIFGLFERTIAEYEEELCRTKEENQRREQLKAVLFHTTDIPQIWGDKTQVPKNEQQELSSSLNQDQNQDQENPEPLRIKEEQVELWTGQDGEQLQDLMQPRPGSEEPSCETVSKERVPPEQQDWIPSLDQVQEDPDPTHIKDELGEPWTHEEGEASGGSETDGDSDPDRHLEPDSDDQTENSSDTEDYDEDWTQLNKKTKPPVSGSTEQMDTEEFAVESSLPETGRDGTVWTPIEPGEGTERNTQVPNFLTETAGPTPHAWTNIHSKLSAFLCLCDEGMLEHIRECTVAEARRSSAQRASWDVSPAELKAFIALLYMRGANCGKNINMESFWSEHWGNTFFMSTLPRNRFREIMRFLQFDKKETRTIRQKSDKFALMTDVWQRFTQNCVMCYNPGPDITVDEQLFPTKARCQFTHYVLNKPDKQGIRFWMAADTNSRYLLNGAPHLGKTEGPLSTQSFGETVVLQLVEPFVGKGRSITTNQMFTSVRLANTLLSKNTSLVGPVRPNRLELPPSVQRRTELFRTRLLKHGSITLTVYQCRQRKNITILSSQHQQVSICTDRRWRPETVSYYNRTKGGVDLLDQMARQ</sequence>
<feature type="region of interest" description="Disordered" evidence="1">
    <location>
        <begin position="71"/>
        <end position="265"/>
    </location>
</feature>
<feature type="compositionally biased region" description="Basic and acidic residues" evidence="1">
    <location>
        <begin position="157"/>
        <end position="174"/>
    </location>
</feature>
<feature type="compositionally biased region" description="Low complexity" evidence="1">
    <location>
        <begin position="77"/>
        <end position="94"/>
    </location>
</feature>
<reference evidence="3" key="3">
    <citation type="submission" date="2025-09" db="UniProtKB">
        <authorList>
            <consortium name="Ensembl"/>
        </authorList>
    </citation>
    <scope>IDENTIFICATION</scope>
</reference>
<gene>
    <name evidence="3" type="primary">LOC115428068</name>
</gene>
<evidence type="ECO:0000313" key="3">
    <source>
        <dbReference type="Ensembl" id="ENSSORP00005015361.1"/>
    </source>
</evidence>
<keyword evidence="4" id="KW-1185">Reference proteome</keyword>
<proteinExistence type="predicted"/>
<dbReference type="InterPro" id="IPR029526">
    <property type="entry name" value="PGBD"/>
</dbReference>
<dbReference type="Proteomes" id="UP000472271">
    <property type="component" value="Chromosome 11"/>
</dbReference>
<dbReference type="Pfam" id="PF13843">
    <property type="entry name" value="DDE_Tnp_1_7"/>
    <property type="match status" value="1"/>
</dbReference>
<protein>
    <recommendedName>
        <fullName evidence="2">PiggyBac transposable element-derived protein domain-containing protein</fullName>
    </recommendedName>
</protein>
<dbReference type="Ensembl" id="ENSSORT00005015852.1">
    <property type="protein sequence ID" value="ENSSORP00005015361.1"/>
    <property type="gene ID" value="ENSSORG00005007799.1"/>
</dbReference>
<dbReference type="AlphaFoldDB" id="A0A672ZDD4"/>
<evidence type="ECO:0000259" key="2">
    <source>
        <dbReference type="Pfam" id="PF13843"/>
    </source>
</evidence>
<feature type="compositionally biased region" description="Acidic residues" evidence="1">
    <location>
        <begin position="195"/>
        <end position="213"/>
    </location>
</feature>
<name>A0A672ZDD4_9TELE</name>
<organism evidence="3 4">
    <name type="scientific">Sphaeramia orbicularis</name>
    <name type="common">orbiculate cardinalfish</name>
    <dbReference type="NCBI Taxonomy" id="375764"/>
    <lineage>
        <taxon>Eukaryota</taxon>
        <taxon>Metazoa</taxon>
        <taxon>Chordata</taxon>
        <taxon>Craniata</taxon>
        <taxon>Vertebrata</taxon>
        <taxon>Euteleostomi</taxon>
        <taxon>Actinopterygii</taxon>
        <taxon>Neopterygii</taxon>
        <taxon>Teleostei</taxon>
        <taxon>Neoteleostei</taxon>
        <taxon>Acanthomorphata</taxon>
        <taxon>Gobiaria</taxon>
        <taxon>Kurtiformes</taxon>
        <taxon>Apogonoidei</taxon>
        <taxon>Apogonidae</taxon>
        <taxon>Apogoninae</taxon>
        <taxon>Sphaeramia</taxon>
    </lineage>
</organism>
<evidence type="ECO:0000256" key="1">
    <source>
        <dbReference type="SAM" id="MobiDB-lite"/>
    </source>
</evidence>
<feature type="domain" description="PiggyBac transposable element-derived protein" evidence="2">
    <location>
        <begin position="292"/>
        <end position="606"/>
    </location>
</feature>
<accession>A0A672ZDD4</accession>
<reference evidence="3" key="1">
    <citation type="submission" date="2019-06" db="EMBL/GenBank/DDBJ databases">
        <authorList>
            <consortium name="Wellcome Sanger Institute Data Sharing"/>
        </authorList>
    </citation>
    <scope>NUCLEOTIDE SEQUENCE [LARGE SCALE GENOMIC DNA]</scope>
</reference>
<dbReference type="InParanoid" id="A0A672ZDD4"/>
<reference evidence="3" key="2">
    <citation type="submission" date="2025-08" db="UniProtKB">
        <authorList>
            <consortium name="Ensembl"/>
        </authorList>
    </citation>
    <scope>IDENTIFICATION</scope>
</reference>
<evidence type="ECO:0000313" key="4">
    <source>
        <dbReference type="Proteomes" id="UP000472271"/>
    </source>
</evidence>
<dbReference type="PANTHER" id="PTHR46599:SF6">
    <property type="entry name" value="DUAL SPECIFICITY PHOSPHATASE 26"/>
    <property type="match status" value="1"/>
</dbReference>